<sequence>MPSTCRIPTIPLPNLALTCLTLAPGFTATNSRNHGDSFFTPPNVVAVLIPSDDRLWNDASSDTSTVYVAYHDLATFNINVQRSNNGGLTYGRRGRSH</sequence>
<accession>A0A7V8NWM3</accession>
<evidence type="ECO:0000313" key="3">
    <source>
        <dbReference type="Proteomes" id="UP000567293"/>
    </source>
</evidence>
<keyword evidence="3" id="KW-1185">Reference proteome</keyword>
<organism evidence="2 3">
    <name type="scientific">Candidatus Acidiferrum panamense</name>
    <dbReference type="NCBI Taxonomy" id="2741543"/>
    <lineage>
        <taxon>Bacteria</taxon>
        <taxon>Pseudomonadati</taxon>
        <taxon>Acidobacteriota</taxon>
        <taxon>Terriglobia</taxon>
        <taxon>Candidatus Acidiferrales</taxon>
        <taxon>Candidatus Acidiferrum</taxon>
    </lineage>
</organism>
<comment type="caution">
    <text evidence="2">The sequence shown here is derived from an EMBL/GenBank/DDBJ whole genome shotgun (WGS) entry which is preliminary data.</text>
</comment>
<gene>
    <name evidence="2" type="ORF">HRJ53_27920</name>
</gene>
<name>A0A7V8NWM3_9BACT</name>
<protein>
    <submittedName>
        <fullName evidence="2">Uncharacterized protein</fullName>
    </submittedName>
</protein>
<dbReference type="Proteomes" id="UP000567293">
    <property type="component" value="Unassembled WGS sequence"/>
</dbReference>
<dbReference type="AlphaFoldDB" id="A0A7V8NWM3"/>
<evidence type="ECO:0000256" key="1">
    <source>
        <dbReference type="SAM" id="SignalP"/>
    </source>
</evidence>
<feature type="chain" id="PRO_5030629286" evidence="1">
    <location>
        <begin position="24"/>
        <end position="97"/>
    </location>
</feature>
<proteinExistence type="predicted"/>
<evidence type="ECO:0000313" key="2">
    <source>
        <dbReference type="EMBL" id="MBA0088833.1"/>
    </source>
</evidence>
<keyword evidence="1" id="KW-0732">Signal</keyword>
<feature type="signal peptide" evidence="1">
    <location>
        <begin position="1"/>
        <end position="23"/>
    </location>
</feature>
<reference evidence="2" key="1">
    <citation type="submission" date="2020-06" db="EMBL/GenBank/DDBJ databases">
        <title>Legume-microbial interactions unlock mineral nutrients during tropical forest succession.</title>
        <authorList>
            <person name="Epihov D.Z."/>
        </authorList>
    </citation>
    <scope>NUCLEOTIDE SEQUENCE [LARGE SCALE GENOMIC DNA]</scope>
    <source>
        <strain evidence="2">Pan2503</strain>
    </source>
</reference>
<dbReference type="EMBL" id="JACDQQ010002703">
    <property type="protein sequence ID" value="MBA0088833.1"/>
    <property type="molecule type" value="Genomic_DNA"/>
</dbReference>